<organism evidence="1">
    <name type="scientific">bioreactor metagenome</name>
    <dbReference type="NCBI Taxonomy" id="1076179"/>
    <lineage>
        <taxon>unclassified sequences</taxon>
        <taxon>metagenomes</taxon>
        <taxon>ecological metagenomes</taxon>
    </lineage>
</organism>
<evidence type="ECO:0000313" key="1">
    <source>
        <dbReference type="EMBL" id="MPM30292.1"/>
    </source>
</evidence>
<sequence>MLAGDQVITVRTCGLRTVIIAQAEQRESGGGDPNFVAVPVAAGIGKKPLKFIMSIGITESDFNRLRGRFNFPGHGDITVATGYDSGMRQSLPFPPGIANHRLEVAGLSAEHGVDIFQDQPSGSRDAAAADIRQREVEPESFQSPARRRGEFNDIDIAFEAKRGRADIHSRQIVNQLQHGKHSVSIQNSEFSTLDSSTQTIMKSSSAAPVYHGIRFFMQSAISSLSLPEARPIHVSAAP</sequence>
<gene>
    <name evidence="1" type="ORF">SDC9_76840</name>
</gene>
<accession>A0A644YNT7</accession>
<dbReference type="EMBL" id="VSSQ01005749">
    <property type="protein sequence ID" value="MPM30292.1"/>
    <property type="molecule type" value="Genomic_DNA"/>
</dbReference>
<name>A0A644YNT7_9ZZZZ</name>
<comment type="caution">
    <text evidence="1">The sequence shown here is derived from an EMBL/GenBank/DDBJ whole genome shotgun (WGS) entry which is preliminary data.</text>
</comment>
<proteinExistence type="predicted"/>
<protein>
    <submittedName>
        <fullName evidence="1">Uncharacterized protein</fullName>
    </submittedName>
</protein>
<dbReference type="AlphaFoldDB" id="A0A644YNT7"/>
<reference evidence="1" key="1">
    <citation type="submission" date="2019-08" db="EMBL/GenBank/DDBJ databases">
        <authorList>
            <person name="Kucharzyk K."/>
            <person name="Murdoch R.W."/>
            <person name="Higgins S."/>
            <person name="Loffler F."/>
        </authorList>
    </citation>
    <scope>NUCLEOTIDE SEQUENCE</scope>
</reference>